<dbReference type="InterPro" id="IPR045190">
    <property type="entry name" value="MCCB/AccD1-like"/>
</dbReference>
<dbReference type="PROSITE" id="PS50980">
    <property type="entry name" value="COA_CT_NTER"/>
    <property type="match status" value="1"/>
</dbReference>
<reference evidence="9 10" key="1">
    <citation type="journal article" date="2014" name="BMC Genomics">
        <title>Genome sequencing of four Aureobasidium pullulans varieties: biotechnological potential, stress tolerance, and description of new species.</title>
        <authorList>
            <person name="Gostin Ar C."/>
            <person name="Ohm R.A."/>
            <person name="Kogej T."/>
            <person name="Sonjak S."/>
            <person name="Turk M."/>
            <person name="Zajc J."/>
            <person name="Zalar P."/>
            <person name="Grube M."/>
            <person name="Sun H."/>
            <person name="Han J."/>
            <person name="Sharma A."/>
            <person name="Chiniquy J."/>
            <person name="Ngan C.Y."/>
            <person name="Lipzen A."/>
            <person name="Barry K."/>
            <person name="Grigoriev I.V."/>
            <person name="Gunde-Cimerman N."/>
        </authorList>
    </citation>
    <scope>NUCLEOTIDE SEQUENCE [LARGE SCALE GENOMIC DNA]</scope>
    <source>
        <strain evidence="9 10">CBS 147.97</strain>
    </source>
</reference>
<protein>
    <recommendedName>
        <fullName evidence="3">methylcrotonoyl-CoA carboxylase</fullName>
        <ecNumber evidence="3">6.4.1.4</ecNumber>
    </recommendedName>
    <alternativeName>
        <fullName evidence="5">3-methylcrotonyl-CoA carboxylase 2</fullName>
    </alternativeName>
    <alternativeName>
        <fullName evidence="4">3-methylcrotonyl-CoA:carbon dioxide ligase subunit beta</fullName>
    </alternativeName>
</protein>
<feature type="domain" description="CoA carboxyltransferase C-terminal" evidence="8">
    <location>
        <begin position="331"/>
        <end position="567"/>
    </location>
</feature>
<dbReference type="InterPro" id="IPR034733">
    <property type="entry name" value="AcCoA_carboxyl_beta"/>
</dbReference>
<dbReference type="GO" id="GO:0005739">
    <property type="term" value="C:mitochondrion"/>
    <property type="evidence" value="ECO:0007669"/>
    <property type="project" value="TreeGrafter"/>
</dbReference>
<accession>A0A074X0T8</accession>
<dbReference type="FunFam" id="3.90.226.10:FF:000004">
    <property type="entry name" value="Methylcrotonoyl-CoA carboxylase beta chain"/>
    <property type="match status" value="1"/>
</dbReference>
<dbReference type="InterPro" id="IPR029045">
    <property type="entry name" value="ClpP/crotonase-like_dom_sf"/>
</dbReference>
<evidence type="ECO:0000313" key="10">
    <source>
        <dbReference type="Proteomes" id="UP000027730"/>
    </source>
</evidence>
<dbReference type="PROSITE" id="PS50989">
    <property type="entry name" value="COA_CT_CTER"/>
    <property type="match status" value="1"/>
</dbReference>
<evidence type="ECO:0000256" key="3">
    <source>
        <dbReference type="ARBA" id="ARBA00026116"/>
    </source>
</evidence>
<dbReference type="GeneID" id="25414453"/>
<dbReference type="UniPathway" id="UPA00363">
    <property type="reaction ID" value="UER00861"/>
</dbReference>
<evidence type="ECO:0000259" key="7">
    <source>
        <dbReference type="PROSITE" id="PS50980"/>
    </source>
</evidence>
<evidence type="ECO:0000256" key="4">
    <source>
        <dbReference type="ARBA" id="ARBA00031237"/>
    </source>
</evidence>
<dbReference type="GO" id="GO:1905202">
    <property type="term" value="C:methylcrotonoyl-CoA carboxylase complex"/>
    <property type="evidence" value="ECO:0007669"/>
    <property type="project" value="TreeGrafter"/>
</dbReference>
<sequence>MIAPAPARWLRASTLRSAVIRPHPRPRPCLHTPSTASACLGTRTAATYTSRHQAAQISVLQTAIDTNSTSYVDNKKSMQELLDSFTTLHRNAALGGPEKAREKHVARGKMLVRDRITALVDPGTSFLELSALAGHEVYPGEDVAAGGIVTGIGTVEGTMCMIVANDSTVKGGTYYPITVKKHLRAQEIAQQNRLPCIYLVDSGGANLPHQADVFPDRDHFGRIFYNQAQMSSMGIPQLSVVMGPCTAGGAYVPSMSDESIIVQEQGHIFLAGPPLVKAATGEVVSAEDLGGGKLHSETSGVTDYLAVDDAHALVLARRCVANLNYPASSPNPETWKDPLYDPNELDGIMGTNLKTQVDVHEVIARIVDGSEFAEFKPLYGSTLVTGFGRIQGHQVGFVANNGILFSESSLKGAHFVQLCNKRRIPLVFLQNISGFMVGKDAEKGGIAKNGAKLVTAVACADVPKFTVVFGSSAGAGNYGMCGRAYSPRFLWAWPTAKTSVMGAEQLSSVMEAVGKKVDPNLRDRIERESESTFATARLWDDGIIPPSHTRRVLALGLQAAMSGSVEDRKTEWGVFRM</sequence>
<dbReference type="GO" id="GO:0004485">
    <property type="term" value="F:methylcrotonoyl-CoA carboxylase activity"/>
    <property type="evidence" value="ECO:0007669"/>
    <property type="project" value="UniProtKB-EC"/>
</dbReference>
<dbReference type="PANTHER" id="PTHR22855:SF13">
    <property type="entry name" value="METHYLCROTONOYL-COA CARBOXYLASE BETA CHAIN, MITOCHONDRIAL"/>
    <property type="match status" value="1"/>
</dbReference>
<feature type="domain" description="CoA carboxyltransferase N-terminal" evidence="7">
    <location>
        <begin position="78"/>
        <end position="335"/>
    </location>
</feature>
<evidence type="ECO:0000256" key="5">
    <source>
        <dbReference type="ARBA" id="ARBA00031404"/>
    </source>
</evidence>
<dbReference type="AlphaFoldDB" id="A0A074X0T8"/>
<dbReference type="InterPro" id="IPR011763">
    <property type="entry name" value="COA_CT_C"/>
</dbReference>
<dbReference type="HOGENOM" id="CLU_018822_0_1_1"/>
<keyword evidence="10" id="KW-1185">Reference proteome</keyword>
<dbReference type="STRING" id="1043004.A0A074X0T8"/>
<dbReference type="PANTHER" id="PTHR22855">
    <property type="entry name" value="ACETYL, PROPIONYL, PYRUVATE, AND GLUTACONYL CARBOXYLASE-RELATED"/>
    <property type="match status" value="1"/>
</dbReference>
<gene>
    <name evidence="9" type="ORF">M436DRAFT_68600</name>
</gene>
<name>A0A074X0T8_9PEZI</name>
<dbReference type="SUPFAM" id="SSF52096">
    <property type="entry name" value="ClpP/crotonase"/>
    <property type="match status" value="2"/>
</dbReference>
<dbReference type="Proteomes" id="UP000027730">
    <property type="component" value="Unassembled WGS sequence"/>
</dbReference>
<dbReference type="Pfam" id="PF01039">
    <property type="entry name" value="Carboxyl_trans"/>
    <property type="match status" value="1"/>
</dbReference>
<comment type="similarity">
    <text evidence="1">Belongs to the AccD/PCCB family.</text>
</comment>
<comment type="pathway">
    <text evidence="2">Amino-acid degradation; L-leucine degradation; (S)-3-hydroxy-3-methylglutaryl-CoA from 3-isovaleryl-CoA: step 2/3.</text>
</comment>
<evidence type="ECO:0000256" key="6">
    <source>
        <dbReference type="ARBA" id="ARBA00052347"/>
    </source>
</evidence>
<evidence type="ECO:0000256" key="1">
    <source>
        <dbReference type="ARBA" id="ARBA00006102"/>
    </source>
</evidence>
<dbReference type="RefSeq" id="XP_013432188.1">
    <property type="nucleotide sequence ID" value="XM_013576734.1"/>
</dbReference>
<organism evidence="9 10">
    <name type="scientific">Aureobasidium namibiae CBS 147.97</name>
    <dbReference type="NCBI Taxonomy" id="1043004"/>
    <lineage>
        <taxon>Eukaryota</taxon>
        <taxon>Fungi</taxon>
        <taxon>Dikarya</taxon>
        <taxon>Ascomycota</taxon>
        <taxon>Pezizomycotina</taxon>
        <taxon>Dothideomycetes</taxon>
        <taxon>Dothideomycetidae</taxon>
        <taxon>Dothideales</taxon>
        <taxon>Saccotheciaceae</taxon>
        <taxon>Aureobasidium</taxon>
    </lineage>
</organism>
<evidence type="ECO:0000259" key="8">
    <source>
        <dbReference type="PROSITE" id="PS50989"/>
    </source>
</evidence>
<dbReference type="FunFam" id="3.90.226.10:FF:000007">
    <property type="entry name" value="Methylcrotonoyl-CoA carboxylase subunit beta"/>
    <property type="match status" value="1"/>
</dbReference>
<dbReference type="GO" id="GO:0006552">
    <property type="term" value="P:L-leucine catabolic process"/>
    <property type="evidence" value="ECO:0007669"/>
    <property type="project" value="UniProtKB-UniPathway"/>
</dbReference>
<evidence type="ECO:0000256" key="2">
    <source>
        <dbReference type="ARBA" id="ARBA00025711"/>
    </source>
</evidence>
<dbReference type="Gene3D" id="3.90.226.10">
    <property type="entry name" value="2-enoyl-CoA Hydratase, Chain A, domain 1"/>
    <property type="match status" value="2"/>
</dbReference>
<dbReference type="EC" id="6.4.1.4" evidence="3"/>
<dbReference type="EMBL" id="KL584702">
    <property type="protein sequence ID" value="KEQ77399.1"/>
    <property type="molecule type" value="Genomic_DNA"/>
</dbReference>
<comment type="catalytic activity">
    <reaction evidence="6">
        <text>3-methylbut-2-enoyl-CoA + hydrogencarbonate + ATP = 3-methyl-(2E)-glutaconyl-CoA + ADP + phosphate + H(+)</text>
        <dbReference type="Rhea" id="RHEA:13589"/>
        <dbReference type="ChEBI" id="CHEBI:15378"/>
        <dbReference type="ChEBI" id="CHEBI:17544"/>
        <dbReference type="ChEBI" id="CHEBI:30616"/>
        <dbReference type="ChEBI" id="CHEBI:43474"/>
        <dbReference type="ChEBI" id="CHEBI:57344"/>
        <dbReference type="ChEBI" id="CHEBI:57346"/>
        <dbReference type="ChEBI" id="CHEBI:456216"/>
        <dbReference type="EC" id="6.4.1.4"/>
    </reaction>
</comment>
<evidence type="ECO:0000313" key="9">
    <source>
        <dbReference type="EMBL" id="KEQ77399.1"/>
    </source>
</evidence>
<proteinExistence type="inferred from homology"/>
<dbReference type="InterPro" id="IPR011762">
    <property type="entry name" value="COA_CT_N"/>
</dbReference>
<dbReference type="OrthoDB" id="439921at2759"/>